<keyword evidence="3" id="KW-1185">Reference proteome</keyword>
<feature type="transmembrane region" description="Helical" evidence="1">
    <location>
        <begin position="44"/>
        <end position="65"/>
    </location>
</feature>
<sequence>MNFALPTLAVFALLLPGFIARSRIKRIERQSLDYSPFGQIVSEALVWALALHLLWCGLAWLMTAYEPRPEVMLRLLGSDTARQAQSVEAIAAMAGPITAYLGSLLLFAYLMPTALRRLISHWRLDSHRSRLSPWLRFSGAPWYYLLTGADFPRGHAPDLIAVSAIVNIAGEAFLYTGLLSDYFLDPEGKLDRLVLREVMRRPLAADKPEHPGADGSPLLFTDRFYVVDGDYFVLRYSELITLNIEYIKLAEQAA</sequence>
<keyword evidence="1" id="KW-1133">Transmembrane helix</keyword>
<evidence type="ECO:0000256" key="1">
    <source>
        <dbReference type="SAM" id="Phobius"/>
    </source>
</evidence>
<keyword evidence="1" id="KW-0472">Membrane</keyword>
<name>A0ABT7LEC8_9BURK</name>
<organism evidence="2 3">
    <name type="scientific">Roseateles subflavus</name>
    <dbReference type="NCBI Taxonomy" id="3053353"/>
    <lineage>
        <taxon>Bacteria</taxon>
        <taxon>Pseudomonadati</taxon>
        <taxon>Pseudomonadota</taxon>
        <taxon>Betaproteobacteria</taxon>
        <taxon>Burkholderiales</taxon>
        <taxon>Sphaerotilaceae</taxon>
        <taxon>Roseateles</taxon>
    </lineage>
</organism>
<accession>A0ABT7LEC8</accession>
<feature type="transmembrane region" description="Helical" evidence="1">
    <location>
        <begin position="86"/>
        <end position="111"/>
    </location>
</feature>
<evidence type="ECO:0000313" key="2">
    <source>
        <dbReference type="EMBL" id="MDL5031220.1"/>
    </source>
</evidence>
<dbReference type="Proteomes" id="UP001238603">
    <property type="component" value="Unassembled WGS sequence"/>
</dbReference>
<dbReference type="EMBL" id="JASVDS010000001">
    <property type="protein sequence ID" value="MDL5031220.1"/>
    <property type="molecule type" value="Genomic_DNA"/>
</dbReference>
<keyword evidence="1" id="KW-0812">Transmembrane</keyword>
<comment type="caution">
    <text evidence="2">The sequence shown here is derived from an EMBL/GenBank/DDBJ whole genome shotgun (WGS) entry which is preliminary data.</text>
</comment>
<evidence type="ECO:0000313" key="3">
    <source>
        <dbReference type="Proteomes" id="UP001238603"/>
    </source>
</evidence>
<gene>
    <name evidence="2" type="ORF">QRD43_04805</name>
</gene>
<reference evidence="2 3" key="1">
    <citation type="submission" date="2023-06" db="EMBL/GenBank/DDBJ databases">
        <title>Pelomonas sp. APW6 16S ribosomal RNA gene genome sequencing and assembly.</title>
        <authorList>
            <person name="Woo H."/>
        </authorList>
    </citation>
    <scope>NUCLEOTIDE SEQUENCE [LARGE SCALE GENOMIC DNA]</scope>
    <source>
        <strain evidence="2 3">APW6</strain>
    </source>
</reference>
<proteinExistence type="predicted"/>
<protein>
    <submittedName>
        <fullName evidence="2">Uncharacterized protein</fullName>
    </submittedName>
</protein>
<dbReference type="RefSeq" id="WP_285981331.1">
    <property type="nucleotide sequence ID" value="NZ_JASVDS010000001.1"/>
</dbReference>